<accession>A0A8T5GG13</accession>
<sequence length="176" mass="19651">MFVLKEKFFYLSKNNTTDEYLRIAVYATLLFLIPIFLGHQLIVGVVVNALLIMSALEHSIKKMAILCLLPSLAVVSTGFLFGTLTSFLLLMLPFIWISNFIIAFISKKLFISKGKNYFLSITFASIAKTIFLFVSVTILFVLGLVPLIFLTAFGILQLITAESGAIIVGFLKLRKQ</sequence>
<keyword evidence="1" id="KW-1133">Transmembrane helix</keyword>
<feature type="transmembrane region" description="Helical" evidence="1">
    <location>
        <begin position="87"/>
        <end position="105"/>
    </location>
</feature>
<name>A0A8T5GG13_9ARCH</name>
<keyword evidence="1" id="KW-0472">Membrane</keyword>
<comment type="caution">
    <text evidence="2">The sequence shown here is derived from an EMBL/GenBank/DDBJ whole genome shotgun (WGS) entry which is preliminary data.</text>
</comment>
<evidence type="ECO:0000313" key="2">
    <source>
        <dbReference type="EMBL" id="MBT4870466.1"/>
    </source>
</evidence>
<organism evidence="2 3">
    <name type="scientific">Candidatus Iainarchaeum sp</name>
    <dbReference type="NCBI Taxonomy" id="3101447"/>
    <lineage>
        <taxon>Archaea</taxon>
        <taxon>Candidatus Iainarchaeota</taxon>
        <taxon>Candidatus Iainarchaeia</taxon>
        <taxon>Candidatus Iainarchaeales</taxon>
        <taxon>Candidatus Iainarchaeaceae</taxon>
        <taxon>Candidatus Iainarchaeum</taxon>
    </lineage>
</organism>
<dbReference type="EMBL" id="JABJNZ010000037">
    <property type="protein sequence ID" value="MBT4870466.1"/>
    <property type="molecule type" value="Genomic_DNA"/>
</dbReference>
<feature type="transmembrane region" description="Helical" evidence="1">
    <location>
        <begin position="148"/>
        <end position="171"/>
    </location>
</feature>
<feature type="transmembrane region" description="Helical" evidence="1">
    <location>
        <begin position="20"/>
        <end position="51"/>
    </location>
</feature>
<dbReference type="AlphaFoldDB" id="A0A8T5GG13"/>
<gene>
    <name evidence="2" type="ORF">HON47_02745</name>
</gene>
<evidence type="ECO:0000256" key="1">
    <source>
        <dbReference type="SAM" id="Phobius"/>
    </source>
</evidence>
<evidence type="ECO:0000313" key="3">
    <source>
        <dbReference type="Proteomes" id="UP000722459"/>
    </source>
</evidence>
<reference evidence="2" key="1">
    <citation type="journal article" date="2021" name="ISME J.">
        <title>Mercury methylation by metabolically versatile and cosmopolitan marine bacteria.</title>
        <authorList>
            <person name="Lin H."/>
            <person name="Ascher D.B."/>
            <person name="Myung Y."/>
            <person name="Lamborg C.H."/>
            <person name="Hallam S.J."/>
            <person name="Gionfriddo C.M."/>
            <person name="Holt K.E."/>
            <person name="Moreau J.W."/>
        </authorList>
    </citation>
    <scope>NUCLEOTIDE SEQUENCE</scope>
    <source>
        <strain evidence="2">SI075_bin30</strain>
    </source>
</reference>
<feature type="transmembrane region" description="Helical" evidence="1">
    <location>
        <begin position="117"/>
        <end position="142"/>
    </location>
</feature>
<dbReference type="Proteomes" id="UP000722459">
    <property type="component" value="Unassembled WGS sequence"/>
</dbReference>
<proteinExistence type="predicted"/>
<protein>
    <submittedName>
        <fullName evidence="2">Uncharacterized protein</fullName>
    </submittedName>
</protein>
<keyword evidence="1" id="KW-0812">Transmembrane</keyword>